<reference evidence="1 2" key="1">
    <citation type="journal article" date="2018" name="Front. Plant Sci.">
        <title>Red Clover (Trifolium pratense) and Zigzag Clover (T. medium) - A Picture of Genomic Similarities and Differences.</title>
        <authorList>
            <person name="Dluhosova J."/>
            <person name="Istvanek J."/>
            <person name="Nedelnik J."/>
            <person name="Repkova J."/>
        </authorList>
    </citation>
    <scope>NUCLEOTIDE SEQUENCE [LARGE SCALE GENOMIC DNA]</scope>
    <source>
        <strain evidence="2">cv. 10/8</strain>
        <tissue evidence="1">Leaf</tissue>
    </source>
</reference>
<protein>
    <submittedName>
        <fullName evidence="1">Uncharacterized protein</fullName>
    </submittedName>
</protein>
<dbReference type="AlphaFoldDB" id="A0A392RPE5"/>
<proteinExistence type="predicted"/>
<accession>A0A392RPE5</accession>
<dbReference type="EMBL" id="LXQA010252920">
    <property type="protein sequence ID" value="MCI38189.1"/>
    <property type="molecule type" value="Genomic_DNA"/>
</dbReference>
<dbReference type="Proteomes" id="UP000265520">
    <property type="component" value="Unassembled WGS sequence"/>
</dbReference>
<organism evidence="1 2">
    <name type="scientific">Trifolium medium</name>
    <dbReference type="NCBI Taxonomy" id="97028"/>
    <lineage>
        <taxon>Eukaryota</taxon>
        <taxon>Viridiplantae</taxon>
        <taxon>Streptophyta</taxon>
        <taxon>Embryophyta</taxon>
        <taxon>Tracheophyta</taxon>
        <taxon>Spermatophyta</taxon>
        <taxon>Magnoliopsida</taxon>
        <taxon>eudicotyledons</taxon>
        <taxon>Gunneridae</taxon>
        <taxon>Pentapetalae</taxon>
        <taxon>rosids</taxon>
        <taxon>fabids</taxon>
        <taxon>Fabales</taxon>
        <taxon>Fabaceae</taxon>
        <taxon>Papilionoideae</taxon>
        <taxon>50 kb inversion clade</taxon>
        <taxon>NPAAA clade</taxon>
        <taxon>Hologalegina</taxon>
        <taxon>IRL clade</taxon>
        <taxon>Trifolieae</taxon>
        <taxon>Trifolium</taxon>
    </lineage>
</organism>
<evidence type="ECO:0000313" key="2">
    <source>
        <dbReference type="Proteomes" id="UP000265520"/>
    </source>
</evidence>
<name>A0A392RPE5_9FABA</name>
<keyword evidence="2" id="KW-1185">Reference proteome</keyword>
<evidence type="ECO:0000313" key="1">
    <source>
        <dbReference type="EMBL" id="MCI38189.1"/>
    </source>
</evidence>
<comment type="caution">
    <text evidence="1">The sequence shown here is derived from an EMBL/GenBank/DDBJ whole genome shotgun (WGS) entry which is preliminary data.</text>
</comment>
<sequence>MFWDLRVAQGYLVRCAVHSAAAGFLSAEWYGALREQNHDATYVLLEPARRAGQVARCAFES</sequence>